<accession>A0ABY7U038</accession>
<dbReference type="RefSeq" id="WP_273618918.1">
    <property type="nucleotide sequence ID" value="NZ_CP117417.1"/>
</dbReference>
<dbReference type="InterPro" id="IPR000836">
    <property type="entry name" value="PRTase_dom"/>
</dbReference>
<evidence type="ECO:0000313" key="3">
    <source>
        <dbReference type="Proteomes" id="UP001218231"/>
    </source>
</evidence>
<protein>
    <submittedName>
        <fullName evidence="2">Phosphoribosyltransferase</fullName>
    </submittedName>
</protein>
<evidence type="ECO:0000259" key="1">
    <source>
        <dbReference type="Pfam" id="PF00156"/>
    </source>
</evidence>
<sequence length="230" mass="24434">MTVLFADRRAAGVLLAREVLALGLKDPVVLALPRGGVPVGFEIARALRAPLDILLVRKIGAPGHQEYGIGALVDGFSPQVVIDELAARLTGADEAYIDREIDRQLHEIERRRAAYRTGPPVSLYGRMVIVVDDGIATGGTIRAALKALAKVKPHGIVLAVPLAPSDALLPLRRLCDEVICLATPDPFYSVGVHYGDFTQTEDAEVIALLEQARSWSKTSTGAGDAGGDGQ</sequence>
<keyword evidence="2" id="KW-0808">Transferase</keyword>
<evidence type="ECO:0000313" key="2">
    <source>
        <dbReference type="EMBL" id="WCT78608.1"/>
    </source>
</evidence>
<dbReference type="Pfam" id="PF00156">
    <property type="entry name" value="Pribosyltran"/>
    <property type="match status" value="1"/>
</dbReference>
<dbReference type="Gene3D" id="3.30.1310.20">
    <property type="entry name" value="PRTase-like"/>
    <property type="match status" value="1"/>
</dbReference>
<dbReference type="InterPro" id="IPR029057">
    <property type="entry name" value="PRTase-like"/>
</dbReference>
<dbReference type="EMBL" id="CP117417">
    <property type="protein sequence ID" value="WCT78608.1"/>
    <property type="molecule type" value="Genomic_DNA"/>
</dbReference>
<reference evidence="2 3" key="1">
    <citation type="submission" date="2023-02" db="EMBL/GenBank/DDBJ databases">
        <title>Genome sequence of Novosphingobium humi KACC 19094.</title>
        <authorList>
            <person name="Kim S."/>
            <person name="Heo J."/>
            <person name="Kwon S.-W."/>
        </authorList>
    </citation>
    <scope>NUCLEOTIDE SEQUENCE [LARGE SCALE GENOMIC DNA]</scope>
    <source>
        <strain evidence="2 3">KACC 19094</strain>
    </source>
</reference>
<feature type="domain" description="Phosphoribosyltransferase" evidence="1">
    <location>
        <begin position="15"/>
        <end position="182"/>
    </location>
</feature>
<dbReference type="CDD" id="cd06223">
    <property type="entry name" value="PRTases_typeI"/>
    <property type="match status" value="1"/>
</dbReference>
<dbReference type="GO" id="GO:0016757">
    <property type="term" value="F:glycosyltransferase activity"/>
    <property type="evidence" value="ECO:0007669"/>
    <property type="project" value="UniProtKB-KW"/>
</dbReference>
<dbReference type="Gene3D" id="3.40.50.2020">
    <property type="match status" value="1"/>
</dbReference>
<organism evidence="2 3">
    <name type="scientific">Novosphingobium humi</name>
    <dbReference type="NCBI Taxonomy" id="2282397"/>
    <lineage>
        <taxon>Bacteria</taxon>
        <taxon>Pseudomonadati</taxon>
        <taxon>Pseudomonadota</taxon>
        <taxon>Alphaproteobacteria</taxon>
        <taxon>Sphingomonadales</taxon>
        <taxon>Sphingomonadaceae</taxon>
        <taxon>Novosphingobium</taxon>
    </lineage>
</organism>
<keyword evidence="2" id="KW-0328">Glycosyltransferase</keyword>
<dbReference type="SUPFAM" id="SSF53271">
    <property type="entry name" value="PRTase-like"/>
    <property type="match status" value="1"/>
</dbReference>
<proteinExistence type="predicted"/>
<keyword evidence="3" id="KW-1185">Reference proteome</keyword>
<name>A0ABY7U038_9SPHN</name>
<gene>
    <name evidence="2" type="ORF">PQ457_06510</name>
</gene>
<dbReference type="Proteomes" id="UP001218231">
    <property type="component" value="Chromosome"/>
</dbReference>